<feature type="domain" description="Ryanodine receptor Ryr" evidence="1">
    <location>
        <begin position="86"/>
        <end position="149"/>
    </location>
</feature>
<dbReference type="InterPro" id="IPR003032">
    <property type="entry name" value="Ryanodine_rcpt"/>
</dbReference>
<name>A0A4U3M471_9ACTN</name>
<dbReference type="RefSeq" id="WP_137251021.1">
    <property type="nucleotide sequence ID" value="NZ_SZQA01000044.1"/>
</dbReference>
<proteinExistence type="predicted"/>
<evidence type="ECO:0000259" key="1">
    <source>
        <dbReference type="Pfam" id="PF02026"/>
    </source>
</evidence>
<evidence type="ECO:0000313" key="3">
    <source>
        <dbReference type="Proteomes" id="UP000308705"/>
    </source>
</evidence>
<dbReference type="EMBL" id="SZQA01000044">
    <property type="protein sequence ID" value="TKK83605.1"/>
    <property type="molecule type" value="Genomic_DNA"/>
</dbReference>
<accession>A0A4U3M471</accession>
<dbReference type="Gene3D" id="6.20.350.10">
    <property type="match status" value="2"/>
</dbReference>
<comment type="caution">
    <text evidence="2">The sequence shown here is derived from an EMBL/GenBank/DDBJ whole genome shotgun (WGS) entry which is preliminary data.</text>
</comment>
<dbReference type="AlphaFoldDB" id="A0A4U3M471"/>
<dbReference type="Proteomes" id="UP000308705">
    <property type="component" value="Unassembled WGS sequence"/>
</dbReference>
<gene>
    <name evidence="2" type="ORF">FDA94_33210</name>
</gene>
<protein>
    <recommendedName>
        <fullName evidence="1">Ryanodine receptor Ryr domain-containing protein</fullName>
    </recommendedName>
</protein>
<reference evidence="2 3" key="1">
    <citation type="submission" date="2019-04" db="EMBL/GenBank/DDBJ databases">
        <title>Herbidospora sp. NEAU-GS14.nov., a novel actinomycete isolated from soil.</title>
        <authorList>
            <person name="Han L."/>
        </authorList>
    </citation>
    <scope>NUCLEOTIDE SEQUENCE [LARGE SCALE GENOMIC DNA]</scope>
    <source>
        <strain evidence="2 3">NEAU-GS14</strain>
    </source>
</reference>
<dbReference type="OrthoDB" id="4228364at2"/>
<evidence type="ECO:0000313" key="2">
    <source>
        <dbReference type="EMBL" id="TKK83605.1"/>
    </source>
</evidence>
<keyword evidence="3" id="KW-1185">Reference proteome</keyword>
<sequence>MPDLLSETTVDDLARAVHAHYLRARRAAGDEETTNASLVTWDRLPRLLRADSRNHARDVPRKLAAIGCRLARRRDAAPAVLTDREVERLARMEHVRWMLVRVAAGWRPGAVHDPRARRHPDLVPWEHLTEDARDKDRSTLRTLPAVLAVADLRIVRS</sequence>
<organism evidence="2 3">
    <name type="scientific">Herbidospora galbida</name>
    <dbReference type="NCBI Taxonomy" id="2575442"/>
    <lineage>
        <taxon>Bacteria</taxon>
        <taxon>Bacillati</taxon>
        <taxon>Actinomycetota</taxon>
        <taxon>Actinomycetes</taxon>
        <taxon>Streptosporangiales</taxon>
        <taxon>Streptosporangiaceae</taxon>
        <taxon>Herbidospora</taxon>
    </lineage>
</organism>
<dbReference type="Pfam" id="PF02026">
    <property type="entry name" value="RyR"/>
    <property type="match status" value="1"/>
</dbReference>